<dbReference type="SFLD" id="SFLDS00005">
    <property type="entry name" value="Isoprenoid_Synthase_Type_I"/>
    <property type="match status" value="1"/>
</dbReference>
<keyword evidence="3 6" id="KW-0808">Transferase</keyword>
<reference evidence="7 8" key="1">
    <citation type="submission" date="2019-08" db="EMBL/GenBank/DDBJ databases">
        <authorList>
            <person name="Vazquez-Campos X."/>
        </authorList>
    </citation>
    <scope>NUCLEOTIDE SEQUENCE [LARGE SCALE GENOMIC DNA]</scope>
    <source>
        <strain evidence="7">LFW-283_2</strain>
    </source>
</reference>
<comment type="cofactor">
    <cofactor evidence="1">
        <name>Mg(2+)</name>
        <dbReference type="ChEBI" id="CHEBI:18420"/>
    </cofactor>
</comment>
<evidence type="ECO:0000256" key="1">
    <source>
        <dbReference type="ARBA" id="ARBA00001946"/>
    </source>
</evidence>
<evidence type="ECO:0000256" key="6">
    <source>
        <dbReference type="RuleBase" id="RU004466"/>
    </source>
</evidence>
<dbReference type="GO" id="GO:0004659">
    <property type="term" value="F:prenyltransferase activity"/>
    <property type="evidence" value="ECO:0007669"/>
    <property type="project" value="InterPro"/>
</dbReference>
<proteinExistence type="inferred from homology"/>
<evidence type="ECO:0000256" key="2">
    <source>
        <dbReference type="ARBA" id="ARBA00006706"/>
    </source>
</evidence>
<dbReference type="InterPro" id="IPR033749">
    <property type="entry name" value="Polyprenyl_synt_CS"/>
</dbReference>
<organism evidence="7 8">
    <name type="scientific">Candidatus Bilamarchaeum dharawalense</name>
    <dbReference type="NCBI Taxonomy" id="2885759"/>
    <lineage>
        <taxon>Archaea</taxon>
        <taxon>Candidatus Micrarchaeota</taxon>
        <taxon>Candidatus Micrarchaeia</taxon>
        <taxon>Candidatus Anstonellales</taxon>
        <taxon>Candidatus Bilamarchaeaceae</taxon>
        <taxon>Candidatus Bilamarchaeum</taxon>
    </lineage>
</organism>
<dbReference type="EMBL" id="CABMJJ010000001">
    <property type="protein sequence ID" value="VVC02602.1"/>
    <property type="molecule type" value="Genomic_DNA"/>
</dbReference>
<dbReference type="PROSITE" id="PS00723">
    <property type="entry name" value="POLYPRENYL_SYNTHASE_1"/>
    <property type="match status" value="1"/>
</dbReference>
<dbReference type="SFLD" id="SFLDG01017">
    <property type="entry name" value="Polyprenyl_Transferase_Like"/>
    <property type="match status" value="1"/>
</dbReference>
<comment type="similarity">
    <text evidence="2 6">Belongs to the FPP/GGPP synthase family.</text>
</comment>
<evidence type="ECO:0000256" key="5">
    <source>
        <dbReference type="ARBA" id="ARBA00022842"/>
    </source>
</evidence>
<dbReference type="SUPFAM" id="SSF48576">
    <property type="entry name" value="Terpenoid synthases"/>
    <property type="match status" value="1"/>
</dbReference>
<evidence type="ECO:0000256" key="4">
    <source>
        <dbReference type="ARBA" id="ARBA00022723"/>
    </source>
</evidence>
<dbReference type="Pfam" id="PF00348">
    <property type="entry name" value="polyprenyl_synt"/>
    <property type="match status" value="1"/>
</dbReference>
<evidence type="ECO:0000313" key="7">
    <source>
        <dbReference type="EMBL" id="VVC02602.1"/>
    </source>
</evidence>
<keyword evidence="4" id="KW-0479">Metal-binding</keyword>
<dbReference type="InterPro" id="IPR000092">
    <property type="entry name" value="Polyprenyl_synt"/>
</dbReference>
<protein>
    <submittedName>
        <fullName evidence="7">Short chain isoprenyl diphosphate synthase</fullName>
        <ecNumber evidence="7">2.5.1.-</ecNumber>
    </submittedName>
</protein>
<comment type="caution">
    <text evidence="7">The sequence shown here is derived from an EMBL/GenBank/DDBJ whole genome shotgun (WGS) entry which is preliminary data.</text>
</comment>
<dbReference type="InterPro" id="IPR008949">
    <property type="entry name" value="Isoprenoid_synthase_dom_sf"/>
</dbReference>
<dbReference type="AlphaFoldDB" id="A0A5E4LRC2"/>
<dbReference type="PROSITE" id="PS00444">
    <property type="entry name" value="POLYPRENYL_SYNTHASE_2"/>
    <property type="match status" value="1"/>
</dbReference>
<dbReference type="Gene3D" id="1.10.600.10">
    <property type="entry name" value="Farnesyl Diphosphate Synthase"/>
    <property type="match status" value="1"/>
</dbReference>
<dbReference type="PANTHER" id="PTHR12001:SF85">
    <property type="entry name" value="SHORT CHAIN ISOPRENYL DIPHOSPHATE SYNTHASE"/>
    <property type="match status" value="1"/>
</dbReference>
<dbReference type="EC" id="2.5.1.-" evidence="7"/>
<dbReference type="GO" id="GO:0046872">
    <property type="term" value="F:metal ion binding"/>
    <property type="evidence" value="ECO:0007669"/>
    <property type="project" value="UniProtKB-KW"/>
</dbReference>
<sequence>MEFYSHVKSYLSEVETIIEAELSKEDSRTYGMLAPFIKRGGKRIRPVLIFLSCGAVGGKYQDCIQPSVILEMFHNFTLIHDDIEDDSHFRRGEPTIHITHGIPIALNSGDALYTFLWKKLVFLNLKSSLLLKLQKIYVTAFKKVVDGQGVELSWIKFNRFDVSEKEYLDMINGKTSALLSLSCEMGALLGGAPKRVRSALSDFGEMVGAAFQIQDDILNLVGNFEVYKKEIGGDISEGKRTLIIVHCLSKANELDKNRLISILSSHSKNPEDISEAISIIKKYGSIDYARDYAQKLVNKAKNKLKVLPDSEDKKALLLLADYVVNREQ</sequence>
<gene>
    <name evidence="7" type="primary">idsA</name>
    <name evidence="7" type="ORF">LFW2832_00103</name>
</gene>
<name>A0A5E4LRC2_9ARCH</name>
<evidence type="ECO:0000256" key="3">
    <source>
        <dbReference type="ARBA" id="ARBA00022679"/>
    </source>
</evidence>
<dbReference type="CDD" id="cd00685">
    <property type="entry name" value="Trans_IPPS_HT"/>
    <property type="match status" value="1"/>
</dbReference>
<accession>A0A5E4LRC2</accession>
<keyword evidence="5" id="KW-0460">Magnesium</keyword>
<evidence type="ECO:0000313" key="8">
    <source>
        <dbReference type="Proteomes" id="UP000789941"/>
    </source>
</evidence>
<dbReference type="PANTHER" id="PTHR12001">
    <property type="entry name" value="GERANYLGERANYL PYROPHOSPHATE SYNTHASE"/>
    <property type="match status" value="1"/>
</dbReference>
<dbReference type="Proteomes" id="UP000789941">
    <property type="component" value="Unassembled WGS sequence"/>
</dbReference>
<dbReference type="GO" id="GO:0008299">
    <property type="term" value="P:isoprenoid biosynthetic process"/>
    <property type="evidence" value="ECO:0007669"/>
    <property type="project" value="InterPro"/>
</dbReference>